<dbReference type="InParanoid" id="L0HDG9"/>
<keyword evidence="7" id="KW-1185">Reference proteome</keyword>
<dbReference type="eggNOG" id="arCOG01764">
    <property type="taxonomic scope" value="Archaea"/>
</dbReference>
<comment type="function">
    <text evidence="5">General factor that plays a role in the activation of archaeal genes transcribed by RNA polymerase. Binds specifically to the TATA box promoter element which lies close to the position of transcription initiation.</text>
</comment>
<evidence type="ECO:0000313" key="7">
    <source>
        <dbReference type="Proteomes" id="UP000010824"/>
    </source>
</evidence>
<dbReference type="InterPro" id="IPR000814">
    <property type="entry name" value="TBP"/>
</dbReference>
<dbReference type="GO" id="GO:0003700">
    <property type="term" value="F:DNA-binding transcription factor activity"/>
    <property type="evidence" value="ECO:0007669"/>
    <property type="project" value="UniProtKB-UniRule"/>
</dbReference>
<dbReference type="GO" id="GO:0003677">
    <property type="term" value="F:DNA binding"/>
    <property type="evidence" value="ECO:0007669"/>
    <property type="project" value="UniProtKB-KW"/>
</dbReference>
<evidence type="ECO:0000256" key="5">
    <source>
        <dbReference type="HAMAP-Rule" id="MF_00408"/>
    </source>
</evidence>
<comment type="caution">
    <text evidence="5">Lacks conserved residue(s) required for the propagation of feature annotation.</text>
</comment>
<dbReference type="PANTHER" id="PTHR10126">
    <property type="entry name" value="TATA-BOX BINDING PROTEIN"/>
    <property type="match status" value="1"/>
</dbReference>
<sequence length="187" mass="20537">MKKMQDDPIRIQNIVAAGPVADSIDLTHLLNAVPECRFDKKRFPGAVYYMQDPKAVALIFGSGKVVITGIARQEDLVPATKNLLAVLKTANIACHDEPRVSVRNIVCTCSFGRECNLVRMVASLMDSDWVEYEPESFPGLVCRLTDPKVVFLLFSSGKAVITGGTNLADIRKGLEIFREKLGRTGVL</sequence>
<organism evidence="6 7">
    <name type="scientific">Methanoregula formicica (strain DSM 22288 / NBRC 105244 / SMSP)</name>
    <dbReference type="NCBI Taxonomy" id="593750"/>
    <lineage>
        <taxon>Archaea</taxon>
        <taxon>Methanobacteriati</taxon>
        <taxon>Methanobacteriota</taxon>
        <taxon>Stenosarchaea group</taxon>
        <taxon>Methanomicrobia</taxon>
        <taxon>Methanomicrobiales</taxon>
        <taxon>Methanoregulaceae</taxon>
        <taxon>Methanoregula</taxon>
    </lineage>
</organism>
<keyword evidence="5" id="KW-0805">Transcription regulation</keyword>
<dbReference type="KEGG" id="mfo:Metfor_1730"/>
<feature type="repeat" description="1" evidence="5">
    <location>
        <begin position="11"/>
        <end position="87"/>
    </location>
</feature>
<dbReference type="HOGENOM" id="CLU_060161_4_3_2"/>
<proteinExistence type="inferred from homology"/>
<evidence type="ECO:0000256" key="4">
    <source>
        <dbReference type="ARBA" id="ARBA00023163"/>
    </source>
</evidence>
<dbReference type="Gene3D" id="3.30.310.10">
    <property type="entry name" value="TATA-Binding Protein"/>
    <property type="match status" value="2"/>
</dbReference>
<dbReference type="NCBIfam" id="NF001593">
    <property type="entry name" value="PRK00394.1-2"/>
    <property type="match status" value="1"/>
</dbReference>
<comment type="similarity">
    <text evidence="1 5">Belongs to the TBP family.</text>
</comment>
<reference evidence="6 7" key="2">
    <citation type="journal article" date="2014" name="Genome Announc.">
        <title>Complete Genome Sequence of Methanoregula formicica SMSPT, a Mesophilic Hydrogenotrophic Methanogen Isolated from a Methanogenic Upflow Anaerobic Sludge Blanket Reactor.</title>
        <authorList>
            <person name="Yamamoto K."/>
            <person name="Tamaki H."/>
            <person name="Cadillo-Quiroz H."/>
            <person name="Imachi H."/>
            <person name="Kyrpides N."/>
            <person name="Woyke T."/>
            <person name="Goodwin L."/>
            <person name="Zinder S.H."/>
            <person name="Kamagata Y."/>
            <person name="Liu W.T."/>
        </authorList>
    </citation>
    <scope>NUCLEOTIDE SEQUENCE [LARGE SCALE GENOMIC DNA]</scope>
    <source>
        <strain evidence="7">DSM 22288 / NBRC 105244 / SMSP</strain>
    </source>
</reference>
<dbReference type="SUPFAM" id="SSF55945">
    <property type="entry name" value="TATA-box binding protein-like"/>
    <property type="match status" value="2"/>
</dbReference>
<gene>
    <name evidence="5" type="primary">tbp</name>
    <name evidence="6" type="ordered locus">Metfor_1730</name>
</gene>
<dbReference type="AlphaFoldDB" id="L0HDG9"/>
<dbReference type="EMBL" id="CP003167">
    <property type="protein sequence ID" value="AGB02757.1"/>
    <property type="molecule type" value="Genomic_DNA"/>
</dbReference>
<keyword evidence="2 5" id="KW-0677">Repeat</keyword>
<keyword evidence="3 5" id="KW-0238">DNA-binding</keyword>
<evidence type="ECO:0000256" key="1">
    <source>
        <dbReference type="ARBA" id="ARBA00005560"/>
    </source>
</evidence>
<keyword evidence="4 5" id="KW-0804">Transcription</keyword>
<evidence type="ECO:0000313" key="6">
    <source>
        <dbReference type="EMBL" id="AGB02757.1"/>
    </source>
</evidence>
<dbReference type="HAMAP" id="MF_00408">
    <property type="entry name" value="TATA_bind_prot_arch"/>
    <property type="match status" value="1"/>
</dbReference>
<evidence type="ECO:0000256" key="2">
    <source>
        <dbReference type="ARBA" id="ARBA00022737"/>
    </source>
</evidence>
<protein>
    <recommendedName>
        <fullName evidence="5">TATA-box-binding protein</fullName>
    </recommendedName>
    <alternativeName>
        <fullName evidence="5">Box A-binding protein</fullName>
        <shortName evidence="5">BAP</shortName>
    </alternativeName>
    <alternativeName>
        <fullName evidence="5">TATA sequence-binding protein</fullName>
        <shortName evidence="5">TBP</shortName>
    </alternativeName>
    <alternativeName>
        <fullName evidence="5">TATA-box factor</fullName>
    </alternativeName>
</protein>
<dbReference type="Pfam" id="PF00352">
    <property type="entry name" value="TBP"/>
    <property type="match status" value="2"/>
</dbReference>
<dbReference type="InterPro" id="IPR012295">
    <property type="entry name" value="TBP_dom_sf"/>
</dbReference>
<name>L0HDG9_METFS</name>
<dbReference type="GO" id="GO:0006352">
    <property type="term" value="P:DNA-templated transcription initiation"/>
    <property type="evidence" value="ECO:0007669"/>
    <property type="project" value="InterPro"/>
</dbReference>
<reference evidence="7" key="1">
    <citation type="submission" date="2011-12" db="EMBL/GenBank/DDBJ databases">
        <title>Complete sequence of Methanoregula formicicum SMSP.</title>
        <authorList>
            <person name="Lucas S."/>
            <person name="Han J."/>
            <person name="Lapidus A."/>
            <person name="Cheng J.-F."/>
            <person name="Goodwin L."/>
            <person name="Pitluck S."/>
            <person name="Peters L."/>
            <person name="Ovchinnikova G."/>
            <person name="Teshima H."/>
            <person name="Detter J.C."/>
            <person name="Han C."/>
            <person name="Tapia R."/>
            <person name="Land M."/>
            <person name="Hauser L."/>
            <person name="Kyrpides N."/>
            <person name="Ivanova N."/>
            <person name="Pagani I."/>
            <person name="Imachi H."/>
            <person name="Tamaki H."/>
            <person name="Sekiguchi Y."/>
            <person name="Kamagata Y."/>
            <person name="Cadillo-Quiroz H."/>
            <person name="Zinder S."/>
            <person name="Liu W.-T."/>
            <person name="Woyke T."/>
        </authorList>
    </citation>
    <scope>NUCLEOTIDE SEQUENCE [LARGE SCALE GENOMIC DNA]</scope>
    <source>
        <strain evidence="7">DSM 22288 / NBRC 105244 / SMSP</strain>
    </source>
</reference>
<accession>L0HDG9</accession>
<evidence type="ECO:0000256" key="3">
    <source>
        <dbReference type="ARBA" id="ARBA00023125"/>
    </source>
</evidence>
<dbReference type="OrthoDB" id="350539at2157"/>
<dbReference type="STRING" id="593750.Metfor_1730"/>
<dbReference type="PRINTS" id="PR00686">
    <property type="entry name" value="TIFACTORIID"/>
</dbReference>
<dbReference type="Proteomes" id="UP000010824">
    <property type="component" value="Chromosome"/>
</dbReference>